<dbReference type="SUPFAM" id="SSF53850">
    <property type="entry name" value="Periplasmic binding protein-like II"/>
    <property type="match status" value="1"/>
</dbReference>
<dbReference type="AlphaFoldDB" id="A0A229NX89"/>
<dbReference type="EMBL" id="NMUQ01000002">
    <property type="protein sequence ID" value="OXM14385.1"/>
    <property type="molecule type" value="Genomic_DNA"/>
</dbReference>
<dbReference type="Pfam" id="PF01547">
    <property type="entry name" value="SBP_bac_1"/>
    <property type="match status" value="1"/>
</dbReference>
<evidence type="ECO:0000313" key="6">
    <source>
        <dbReference type="Proteomes" id="UP000215145"/>
    </source>
</evidence>
<accession>A0A229NX89</accession>
<protein>
    <submittedName>
        <fullName evidence="5">ABC transporter substrate-binding protein</fullName>
    </submittedName>
</protein>
<dbReference type="GO" id="GO:0055052">
    <property type="term" value="C:ATP-binding cassette (ABC) transporter complex, substrate-binding subunit-containing"/>
    <property type="evidence" value="ECO:0007669"/>
    <property type="project" value="TreeGrafter"/>
</dbReference>
<dbReference type="GO" id="GO:0015768">
    <property type="term" value="P:maltose transport"/>
    <property type="evidence" value="ECO:0007669"/>
    <property type="project" value="TreeGrafter"/>
</dbReference>
<comment type="similarity">
    <text evidence="1">Belongs to the bacterial solute-binding protein 1 family.</text>
</comment>
<reference evidence="5 6" key="1">
    <citation type="submission" date="2017-07" db="EMBL/GenBank/DDBJ databases">
        <title>Paenibacillus herberti R33 genome sequencing and assembly.</title>
        <authorList>
            <person name="Su W."/>
        </authorList>
    </citation>
    <scope>NUCLEOTIDE SEQUENCE [LARGE SCALE GENOMIC DNA]</scope>
    <source>
        <strain evidence="5 6">R33</strain>
    </source>
</reference>
<evidence type="ECO:0000256" key="4">
    <source>
        <dbReference type="SAM" id="MobiDB-lite"/>
    </source>
</evidence>
<keyword evidence="6" id="KW-1185">Reference proteome</keyword>
<dbReference type="GO" id="GO:0042956">
    <property type="term" value="P:maltodextrin transmembrane transport"/>
    <property type="evidence" value="ECO:0007669"/>
    <property type="project" value="TreeGrafter"/>
</dbReference>
<dbReference type="PANTHER" id="PTHR30061:SF50">
    <property type="entry name" value="MALTOSE_MALTODEXTRIN-BINDING PERIPLASMIC PROTEIN"/>
    <property type="match status" value="1"/>
</dbReference>
<evidence type="ECO:0000256" key="2">
    <source>
        <dbReference type="ARBA" id="ARBA00022448"/>
    </source>
</evidence>
<dbReference type="GO" id="GO:1901982">
    <property type="term" value="F:maltose binding"/>
    <property type="evidence" value="ECO:0007669"/>
    <property type="project" value="TreeGrafter"/>
</dbReference>
<sequence>MPKIRTKMIHFFSYNENTAQRYSRNHEHKGGGVNMKKWNKMAMGVTALSLMTALAACGSNSSPASNTASNTNSTKESAAPQSTTDKPVEISFANWISVEDGTKEAYNQLIAEFEKANPSIKVKSIGIPFAQFKDQVLVSSAGGNPPDVTMSNQNFTPAFVGANVAAPAQDLLNAEIINDIVDASKAGVTFDGKVMAMPWAPHPSALFWNKNLYTKAGLDPEKPPTTWDEMIQNAKKIAALGKDENGTPIYGIGETGASDSYTGNMLLRISYSFGGKFVDDQGNIVYDQGTALKESLLYMKDLIDNKVSPQGAAMADLRPMFATGALGMLVDGDFGRTNFRNMSGKGAEFDKEWGVTTVPVSKTGKSETFFTEHQLIVTAGSEKQEAAAKFVEYLVSKEAMGIYHKLNGVMSARKSISELPEMNEDDYSRIFNTQMKTASPLPSKNPKFDNAMKNSTDMIVMVTEGGKSPDEAIATVMPKIKELYKK</sequence>
<gene>
    <name evidence="5" type="ORF">CGZ75_15680</name>
</gene>
<dbReference type="Proteomes" id="UP000215145">
    <property type="component" value="Unassembled WGS sequence"/>
</dbReference>
<feature type="region of interest" description="Disordered" evidence="4">
    <location>
        <begin position="61"/>
        <end position="85"/>
    </location>
</feature>
<keyword evidence="2" id="KW-0813">Transport</keyword>
<dbReference type="PANTHER" id="PTHR30061">
    <property type="entry name" value="MALTOSE-BINDING PERIPLASMIC PROTEIN"/>
    <property type="match status" value="1"/>
</dbReference>
<proteinExistence type="inferred from homology"/>
<evidence type="ECO:0000256" key="1">
    <source>
        <dbReference type="ARBA" id="ARBA00008520"/>
    </source>
</evidence>
<dbReference type="OrthoDB" id="9769685at2"/>
<feature type="compositionally biased region" description="Low complexity" evidence="4">
    <location>
        <begin position="61"/>
        <end position="79"/>
    </location>
</feature>
<name>A0A229NX89_9BACL</name>
<keyword evidence="3" id="KW-0732">Signal</keyword>
<dbReference type="InterPro" id="IPR006059">
    <property type="entry name" value="SBP"/>
</dbReference>
<evidence type="ECO:0000313" key="5">
    <source>
        <dbReference type="EMBL" id="OXM14385.1"/>
    </source>
</evidence>
<comment type="caution">
    <text evidence="5">The sequence shown here is derived from an EMBL/GenBank/DDBJ whole genome shotgun (WGS) entry which is preliminary data.</text>
</comment>
<dbReference type="Gene3D" id="3.40.190.10">
    <property type="entry name" value="Periplasmic binding protein-like II"/>
    <property type="match status" value="2"/>
</dbReference>
<evidence type="ECO:0000256" key="3">
    <source>
        <dbReference type="ARBA" id="ARBA00022729"/>
    </source>
</evidence>
<organism evidence="5 6">
    <name type="scientific">Paenibacillus herberti</name>
    <dbReference type="NCBI Taxonomy" id="1619309"/>
    <lineage>
        <taxon>Bacteria</taxon>
        <taxon>Bacillati</taxon>
        <taxon>Bacillota</taxon>
        <taxon>Bacilli</taxon>
        <taxon>Bacillales</taxon>
        <taxon>Paenibacillaceae</taxon>
        <taxon>Paenibacillus</taxon>
    </lineage>
</organism>